<evidence type="ECO:0000259" key="8">
    <source>
        <dbReference type="Pfam" id="PF02687"/>
    </source>
</evidence>
<dbReference type="PANTHER" id="PTHR30572">
    <property type="entry name" value="MEMBRANE COMPONENT OF TRANSPORTER-RELATED"/>
    <property type="match status" value="1"/>
</dbReference>
<evidence type="ECO:0000256" key="7">
    <source>
        <dbReference type="SAM" id="Phobius"/>
    </source>
</evidence>
<proteinExistence type="inferred from homology"/>
<feature type="transmembrane region" description="Helical" evidence="7">
    <location>
        <begin position="370"/>
        <end position="391"/>
    </location>
</feature>
<dbReference type="InterPro" id="IPR050250">
    <property type="entry name" value="Macrolide_Exporter_MacB"/>
</dbReference>
<evidence type="ECO:0000256" key="4">
    <source>
        <dbReference type="ARBA" id="ARBA00022989"/>
    </source>
</evidence>
<dbReference type="PANTHER" id="PTHR30572:SF4">
    <property type="entry name" value="ABC TRANSPORTER PERMEASE YTRF"/>
    <property type="match status" value="1"/>
</dbReference>
<keyword evidence="3 7" id="KW-0812">Transmembrane</keyword>
<evidence type="ECO:0000256" key="3">
    <source>
        <dbReference type="ARBA" id="ARBA00022692"/>
    </source>
</evidence>
<evidence type="ECO:0000313" key="9">
    <source>
        <dbReference type="EMBL" id="GMA95440.1"/>
    </source>
</evidence>
<evidence type="ECO:0000256" key="6">
    <source>
        <dbReference type="ARBA" id="ARBA00038076"/>
    </source>
</evidence>
<accession>A0ABQ6K8X5</accession>
<evidence type="ECO:0000256" key="2">
    <source>
        <dbReference type="ARBA" id="ARBA00022475"/>
    </source>
</evidence>
<organism evidence="9 10">
    <name type="scientific">Pseudolysinimonas kribbensis</name>
    <dbReference type="NCBI Taxonomy" id="433641"/>
    <lineage>
        <taxon>Bacteria</taxon>
        <taxon>Bacillati</taxon>
        <taxon>Actinomycetota</taxon>
        <taxon>Actinomycetes</taxon>
        <taxon>Micrococcales</taxon>
        <taxon>Microbacteriaceae</taxon>
        <taxon>Pseudolysinimonas</taxon>
    </lineage>
</organism>
<dbReference type="Proteomes" id="UP001157034">
    <property type="component" value="Unassembled WGS sequence"/>
</dbReference>
<name>A0ABQ6K8X5_9MICO</name>
<comment type="similarity">
    <text evidence="6">Belongs to the ABC-4 integral membrane protein family.</text>
</comment>
<feature type="transmembrane region" description="Helical" evidence="7">
    <location>
        <begin position="446"/>
        <end position="468"/>
    </location>
</feature>
<feature type="transmembrane region" description="Helical" evidence="7">
    <location>
        <begin position="887"/>
        <end position="909"/>
    </location>
</feature>
<feature type="transmembrane region" description="Helical" evidence="7">
    <location>
        <begin position="494"/>
        <end position="512"/>
    </location>
</feature>
<feature type="transmembrane region" description="Helical" evidence="7">
    <location>
        <begin position="411"/>
        <end position="434"/>
    </location>
</feature>
<comment type="subcellular location">
    <subcellularLocation>
        <location evidence="1">Cell membrane</location>
        <topology evidence="1">Multi-pass membrane protein</topology>
    </subcellularLocation>
</comment>
<keyword evidence="4 7" id="KW-1133">Transmembrane helix</keyword>
<gene>
    <name evidence="9" type="ORF">GCM10025881_22640</name>
</gene>
<feature type="transmembrane region" description="Helical" evidence="7">
    <location>
        <begin position="930"/>
        <end position="960"/>
    </location>
</feature>
<keyword evidence="2" id="KW-1003">Cell membrane</keyword>
<keyword evidence="5 7" id="KW-0472">Membrane</keyword>
<feature type="transmembrane region" description="Helical" evidence="7">
    <location>
        <begin position="323"/>
        <end position="350"/>
    </location>
</feature>
<evidence type="ECO:0000256" key="5">
    <source>
        <dbReference type="ARBA" id="ARBA00023136"/>
    </source>
</evidence>
<dbReference type="EMBL" id="BSVB01000001">
    <property type="protein sequence ID" value="GMA95440.1"/>
    <property type="molecule type" value="Genomic_DNA"/>
</dbReference>
<protein>
    <recommendedName>
        <fullName evidence="8">ABC3 transporter permease C-terminal domain-containing protein</fullName>
    </recommendedName>
</protein>
<dbReference type="Pfam" id="PF02687">
    <property type="entry name" value="FtsX"/>
    <property type="match status" value="1"/>
</dbReference>
<feature type="transmembrane region" description="Helical" evidence="7">
    <location>
        <begin position="980"/>
        <end position="1005"/>
    </location>
</feature>
<feature type="domain" description="ABC3 transporter permease C-terminal" evidence="8">
    <location>
        <begin position="891"/>
        <end position="999"/>
    </location>
</feature>
<evidence type="ECO:0000256" key="1">
    <source>
        <dbReference type="ARBA" id="ARBA00004651"/>
    </source>
</evidence>
<feature type="transmembrane region" description="Helical" evidence="7">
    <location>
        <begin position="279"/>
        <end position="302"/>
    </location>
</feature>
<reference evidence="10" key="1">
    <citation type="journal article" date="2019" name="Int. J. Syst. Evol. Microbiol.">
        <title>The Global Catalogue of Microorganisms (GCM) 10K type strain sequencing project: providing services to taxonomists for standard genome sequencing and annotation.</title>
        <authorList>
            <consortium name="The Broad Institute Genomics Platform"/>
            <consortium name="The Broad Institute Genome Sequencing Center for Infectious Disease"/>
            <person name="Wu L."/>
            <person name="Ma J."/>
        </authorList>
    </citation>
    <scope>NUCLEOTIDE SEQUENCE [LARGE SCALE GENOMIC DNA]</scope>
    <source>
        <strain evidence="10">NBRC 108894</strain>
    </source>
</reference>
<comment type="caution">
    <text evidence="9">The sequence shown here is derived from an EMBL/GenBank/DDBJ whole genome shotgun (WGS) entry which is preliminary data.</text>
</comment>
<sequence>MFWVSSVRRRPASFVWLVTLSAIAMVLSVLAPLLVRAVDEVTLAQAVHRAGIERTAIVAAADVPGGSAQSGLVSVEAVTNAVHGSVWAPPFRAVDSSTEYSWALRGRASARGTAAVAAPQTSCRGTTFVSGRCPTRNSEIAVARSTAGTTVKVGASLRLKTPTAVTLRVVGIYDDRSGMGAVLKGPSRLSRHTDSPAAPDLVVTLGQFGRLNVDGTASSVRVLRRDVTLDDVSGIRADIQRAQDETLTAVSAAAGTRVTSHILDVVDGVEPQRDAAATLLAVAALEALGLAWFAEALLVQRIGRDRAGEWGLARLRGLPRGRWLASVFVEPAVAVIAGCAVGAVVGVAAAQLAAGAVMGPAATVEPLQPLVIGAAVLSVVGSLVALVAASVRSARLPLSVLLRETAEPRTISRVALIGQTAIVLLALVVVYSLVSQTSITGPQVTLLAPAVVAVLIGIVGLRLAIALIRRVTRKAPRSLTGLLVGRRLGRAPSALYVAVMVTMGLAVVTYSAQTAVVADRLQDDRAAAYLGASQAVTVSVPSDVDFLQAVRRADPSGTQAMAVELLPSRGDAPSLVALDASRLTAVSSWEPAWSGLGAAKLRAELAPPAGASMTVTGTQISIELARVSDVGDAPPDATGPFLTMVVQNATGWHTVSFGAPHDGTLVSAPHAVPCADGCRVVWLGERRDGSDASSFATAMTITGFSTDAQPASRLSPWLDADRWRNRIGEGSDSVLTPGAVIRSRPDGLGVLFTGGQGDTASMAPKDAPEPLPAIVGPSTQLTRYPGIPHAFVGAGLDQSRLLLQEVQRARILPRMLGDGAVVDLAVADRVADPAQSAASDEVWLAPGAHPEVMAALARDHIRVTGRTTLRSVEDRFASEASPRSARLGLAVGAGALLLSLLGVIAIRMVGAAGRRRDWDSLRTAGVPRRLLRRVAAVETLVPIGLAAVLGVGAGVVAFVLTVPHLPLTRGDGAVPPPDYALAPLPLAATVAGVLLLIAVIAEVGARLELRGGRSR</sequence>
<evidence type="ECO:0000313" key="10">
    <source>
        <dbReference type="Proteomes" id="UP001157034"/>
    </source>
</evidence>
<keyword evidence="10" id="KW-1185">Reference proteome</keyword>
<dbReference type="InterPro" id="IPR003838">
    <property type="entry name" value="ABC3_permease_C"/>
</dbReference>